<evidence type="ECO:0000259" key="1">
    <source>
        <dbReference type="PROSITE" id="PS50280"/>
    </source>
</evidence>
<dbReference type="PANTHER" id="PTHR47643:SF2">
    <property type="entry name" value="TPR DOMAIN PROTEIN (AFU_ORTHOLOGUE AFUA_5G12710)"/>
    <property type="match status" value="1"/>
</dbReference>
<dbReference type="STRING" id="1450537.A0A395ICW6"/>
<dbReference type="InterPro" id="IPR001214">
    <property type="entry name" value="SET_dom"/>
</dbReference>
<dbReference type="SUPFAM" id="SSF82199">
    <property type="entry name" value="SET domain"/>
    <property type="match status" value="1"/>
</dbReference>
<dbReference type="PANTHER" id="PTHR47643">
    <property type="entry name" value="TPR DOMAIN PROTEIN (AFU_ORTHOLOGUE AFUA_5G12710)"/>
    <property type="match status" value="1"/>
</dbReference>
<protein>
    <submittedName>
        <fullName evidence="2">SET domain-containing protein</fullName>
    </submittedName>
</protein>
<dbReference type="EMBL" id="KZ824268">
    <property type="protein sequence ID" value="RAL16978.1"/>
    <property type="molecule type" value="Genomic_DNA"/>
</dbReference>
<accession>A0A395ICW6</accession>
<dbReference type="SUPFAM" id="SSF48452">
    <property type="entry name" value="TPR-like"/>
    <property type="match status" value="1"/>
</dbReference>
<gene>
    <name evidence="2" type="ORF">BO97DRAFT_452999</name>
</gene>
<dbReference type="InterPro" id="IPR053209">
    <property type="entry name" value="Gramillin-biosynth_MTr"/>
</dbReference>
<dbReference type="InterPro" id="IPR011990">
    <property type="entry name" value="TPR-like_helical_dom_sf"/>
</dbReference>
<dbReference type="Pfam" id="PF00856">
    <property type="entry name" value="SET"/>
    <property type="match status" value="1"/>
</dbReference>
<dbReference type="VEuPathDB" id="FungiDB:BO97DRAFT_452999"/>
<keyword evidence="3" id="KW-1185">Reference proteome</keyword>
<dbReference type="GeneID" id="37203343"/>
<evidence type="ECO:0000313" key="2">
    <source>
        <dbReference type="EMBL" id="RAL16978.1"/>
    </source>
</evidence>
<dbReference type="RefSeq" id="XP_025556132.1">
    <property type="nucleotide sequence ID" value="XM_025699054.1"/>
</dbReference>
<name>A0A395ICW6_ASPHC</name>
<proteinExistence type="predicted"/>
<organism evidence="2 3">
    <name type="scientific">Aspergillus homomorphus (strain CBS 101889)</name>
    <dbReference type="NCBI Taxonomy" id="1450537"/>
    <lineage>
        <taxon>Eukaryota</taxon>
        <taxon>Fungi</taxon>
        <taxon>Dikarya</taxon>
        <taxon>Ascomycota</taxon>
        <taxon>Pezizomycotina</taxon>
        <taxon>Eurotiomycetes</taxon>
        <taxon>Eurotiomycetidae</taxon>
        <taxon>Eurotiales</taxon>
        <taxon>Aspergillaceae</taxon>
        <taxon>Aspergillus</taxon>
        <taxon>Aspergillus subgen. Circumdati</taxon>
    </lineage>
</organism>
<evidence type="ECO:0000313" key="3">
    <source>
        <dbReference type="Proteomes" id="UP000248961"/>
    </source>
</evidence>
<dbReference type="Gene3D" id="2.170.270.10">
    <property type="entry name" value="SET domain"/>
    <property type="match status" value="1"/>
</dbReference>
<dbReference type="OrthoDB" id="438641at2759"/>
<feature type="domain" description="SET" evidence="1">
    <location>
        <begin position="350"/>
        <end position="535"/>
    </location>
</feature>
<dbReference type="InterPro" id="IPR046341">
    <property type="entry name" value="SET_dom_sf"/>
</dbReference>
<dbReference type="Gene3D" id="1.25.40.10">
    <property type="entry name" value="Tetratricopeptide repeat domain"/>
    <property type="match status" value="1"/>
</dbReference>
<dbReference type="Proteomes" id="UP000248961">
    <property type="component" value="Unassembled WGS sequence"/>
</dbReference>
<reference evidence="2 3" key="1">
    <citation type="submission" date="2018-02" db="EMBL/GenBank/DDBJ databases">
        <title>The genomes of Aspergillus section Nigri reveals drivers in fungal speciation.</title>
        <authorList>
            <consortium name="DOE Joint Genome Institute"/>
            <person name="Vesth T.C."/>
            <person name="Nybo J."/>
            <person name="Theobald S."/>
            <person name="Brandl J."/>
            <person name="Frisvad J.C."/>
            <person name="Nielsen K.F."/>
            <person name="Lyhne E.K."/>
            <person name="Kogle M.E."/>
            <person name="Kuo A."/>
            <person name="Riley R."/>
            <person name="Clum A."/>
            <person name="Nolan M."/>
            <person name="Lipzen A."/>
            <person name="Salamov A."/>
            <person name="Henrissat B."/>
            <person name="Wiebenga A."/>
            <person name="De vries R.P."/>
            <person name="Grigoriev I.V."/>
            <person name="Mortensen U.H."/>
            <person name="Andersen M.R."/>
            <person name="Baker S.E."/>
        </authorList>
    </citation>
    <scope>NUCLEOTIDE SEQUENCE [LARGE SCALE GENOMIC DNA]</scope>
    <source>
        <strain evidence="2 3">CBS 101889</strain>
    </source>
</reference>
<dbReference type="PROSITE" id="PS50280">
    <property type="entry name" value="SET"/>
    <property type="match status" value="1"/>
</dbReference>
<sequence>MDTHDVSAVDASTTLLKDQKKALQAARSREGQRCQTTAYREDIIHRFLFGRMTSFSEAFESEHFQITVMPQAYAPCVTALTGLKKVMIRNLTLKTHHRGSYILLRAVTPLQLDTSIKLIAEDEEENVISLTLYNQGPQVAMDGRLNEGRVVLVKEPYVQVQIYGGHEIRVDHLSDVRFLVSRDPEMPLVWRPRIMELNVSADDWKTRGDSYLAKKRYHRANAYYALALGSNPTAVEASRIRASRGRSYLKARQFEAALRDLELVTAEPDTEKVLLRKALALYHLQRFEEACEVHKVLGKGYPGNKTARYQFNRAIARLAEQRSGRYNFKTMQLEAKKHKDPALDHATYIGSVAVKPTESCGRGLFTTSAVKAGDLLFCEKAFMHVFHDERKTSAKRPSLLLNTETNTTMLGTQVELISSTIQKLYDNPSLMSVFNDLYHGSYEPIAVSEVDGVPIVDTFLVERIVSLNYLEYPRSSRDNHLRTITHGATGGIWCLASYINHSCYSNSHRAFIGDMIIVRATQDLPANTEIRFTYVQPLTDGNDPKENENGRPDFEHWGFNCSCVICLDALHTPKSDLALRETLLEQLNHEFKAQHPDTGKILPILTALEKTYSQPATNVPRLAIWTAYRDLSVMCMSRGLAHQAIGHALTCTEGMSLSVKQWGLLQGGLVGYWMVLAKAYRVVAPELVRLAVEYARITYRMLFGEDETFGDTYSLRSSRVDGFLVGAR</sequence>
<dbReference type="AlphaFoldDB" id="A0A395ICW6"/>